<dbReference type="EMBL" id="CP073347">
    <property type="protein sequence ID" value="UTW11958.1"/>
    <property type="molecule type" value="Genomic_DNA"/>
</dbReference>
<sequence>MSIQTKLELARLELLDMGLRGNPLLHVPKTTKFLDIVEERSDDVFRILVEDGKPMGFLPLPEAYEKEAEGDEEPVEQLPSLDKYLDQKVGDSRYGDLFLQTRLSPNLLDTRLLKIENEAHTLLNEQGIDVLYLALGFLEWYEDPNATTPRYAPLILIPVELSRESARNRFKLNYTGADLGPNLTLAAKLKGEFRAALPDFDEEFDLSAYLKAVDKAVAAQPRWKVDADRIGLGLFQFGKFQMYADLDPANWPDAGTGPDSVLVGQLLDKGFQRDADLLENIADHEHISTPEVLHLIKDADSSQLEAILAVMEGANLVIQGPPGTGKSQTITNLISEAVARGKTVLFVAQKMAALEVVKARLDECHLGDAVLELHSHKSNKTAVLGSLQSVFGQGKPQSPDRSVEYRRLSAARTQLDEYVQAVSQPILNSEMNFVECLGRMLDVQNDPRLEKLARIRFDLLRNWGREELGTATRALTATQNFLIEFGCPDENPYSGSSRRTLSPSQEQDLRKYVKKARESLDTLVDDADELASQMHLPEVETFADLQVLYRAGKRALDAPHLSGVRLTTQDWQVRRDEINELIECGVAMAEIRLSHSQRFIDAVFEADLLPIRMGLAGRADKWWRIFSGEYRRARQALSGYAQGKLEGNPVDWLEWVDDLLAFQKKQKRFNELEPTGAALFGAQWQEERSDWTVLKTLKEWIVDLYEAIGNGELPQGLTDFLQAEPDLKAWEGQISALEPRYQQVDGLLKGLIKFLGWSAELSDDDDLDGWSERLEHWEDTAALYNAVRFNQLQSDLKEAGLGSLIGELRKWPHAPTVLVHWLKYSYYSGLVDAAYAESPQIGQFDRLTHERLVLEFAELDNASFSYAQEALVAKLHKSLPSLNAPGEMDVLRREFSKKRRHIAIRRLISEASNVIQQAKPVFMMSPMSVSTYLPQGKVEFDLVIFDEASQIPAPEALGAIMRGAQVVVVGDSKQMPPTGFFSRSVEVDEEEAQESVTADVESILGLMLSRGSPERMLRWHYRSRHHSLIAVSNDQFYNNQLLVFPGSGANPHATGLNLNLLNDTHYDRGGSRANLGEAQAVALAVLEHIRHKPTQSLGVVAFSVAQREVIVLEVERLRREYPETEEFFKYHAGGDEFFIKNLENVQGDERDTIFISIGYGRTAAGTFGLNFGPLNSKGGERRLNVLISRARLSMEVFCNFSADELKVDASSAFGLRALKVFLKYAETGILPVSQVTGREPDSPFEVEVKQAIERLGYEVEPQVGCQGFYIDLAVRDPNKSGRFILAVECDGASYHSSIAARDRDRLRQSVLEGLGWRFHRIWSTEWFRNAVAETGRLKEAIEGSIRYQEQLDRQAHVVGPKQEQLAAELEIVRTEVDDASIMIPAYKPVSTKQLGLPVVNDFLGIPDSILCTAIKTVAEIEGPVHINLLTSRLLSATGISRAGQRIQSKMVACIATLQASGSVRFRDDFVSVPNQVVALRDWSDLPPAQRKFEMVSNDELQHALLVTVRDGYSLERADCMSAALSLIGFKRLTTAIKARLDNLIDGLIGETRFVESSGRLQLSDEVRSDLQSNTVGG</sequence>
<dbReference type="Pfam" id="PF11784">
    <property type="entry name" value="DUF3320"/>
    <property type="match status" value="1"/>
</dbReference>
<dbReference type="Gene3D" id="3.40.960.10">
    <property type="entry name" value="VSR Endonuclease"/>
    <property type="match status" value="1"/>
</dbReference>
<dbReference type="InterPro" id="IPR041677">
    <property type="entry name" value="DNA2/NAM7_AAA_11"/>
</dbReference>
<evidence type="ECO:0000259" key="1">
    <source>
        <dbReference type="Pfam" id="PF11784"/>
    </source>
</evidence>
<organism evidence="5 6">
    <name type="scientific">Marinobacterium rhizophilum</name>
    <dbReference type="NCBI Taxonomy" id="420402"/>
    <lineage>
        <taxon>Bacteria</taxon>
        <taxon>Pseudomonadati</taxon>
        <taxon>Pseudomonadota</taxon>
        <taxon>Gammaproteobacteria</taxon>
        <taxon>Oceanospirillales</taxon>
        <taxon>Oceanospirillaceae</taxon>
        <taxon>Marinobacterium</taxon>
    </lineage>
</organism>
<gene>
    <name evidence="5" type="ORF">KDW95_22415</name>
</gene>
<dbReference type="InterPro" id="IPR027417">
    <property type="entry name" value="P-loop_NTPase"/>
</dbReference>
<name>A0ABY5HK41_9GAMM</name>
<dbReference type="Pfam" id="PF13087">
    <property type="entry name" value="AAA_12"/>
    <property type="match status" value="1"/>
</dbReference>
<dbReference type="InterPro" id="IPR045055">
    <property type="entry name" value="DNA2/NAM7-like"/>
</dbReference>
<dbReference type="InterPro" id="IPR025103">
    <property type="entry name" value="DUF4011"/>
</dbReference>
<dbReference type="CDD" id="cd18808">
    <property type="entry name" value="SF1_C_Upf1"/>
    <property type="match status" value="1"/>
</dbReference>
<evidence type="ECO:0000259" key="4">
    <source>
        <dbReference type="Pfam" id="PF18741"/>
    </source>
</evidence>
<dbReference type="PANTHER" id="PTHR10887:SF530">
    <property type="entry name" value="SUPERFAMILY I DNA HELICASES"/>
    <property type="match status" value="1"/>
</dbReference>
<dbReference type="SUPFAM" id="SSF52980">
    <property type="entry name" value="Restriction endonuclease-like"/>
    <property type="match status" value="1"/>
</dbReference>
<evidence type="ECO:0000259" key="2">
    <source>
        <dbReference type="Pfam" id="PF13086"/>
    </source>
</evidence>
<protein>
    <submittedName>
        <fullName evidence="5">DUF3320 domain-containing protein</fullName>
    </submittedName>
</protein>
<dbReference type="Gene3D" id="3.40.50.300">
    <property type="entry name" value="P-loop containing nucleotide triphosphate hydrolases"/>
    <property type="match status" value="3"/>
</dbReference>
<dbReference type="Pfam" id="PF18741">
    <property type="entry name" value="MTES_1575"/>
    <property type="match status" value="1"/>
</dbReference>
<dbReference type="InterPro" id="IPR021754">
    <property type="entry name" value="DUF3320"/>
</dbReference>
<dbReference type="Pfam" id="PF13086">
    <property type="entry name" value="AAA_11"/>
    <property type="match status" value="2"/>
</dbReference>
<dbReference type="InterPro" id="IPR041679">
    <property type="entry name" value="DNA2/NAM7-like_C"/>
</dbReference>
<keyword evidence="6" id="KW-1185">Reference proteome</keyword>
<feature type="domain" description="DNA2/NAM7 helicase helicase" evidence="2">
    <location>
        <begin position="300"/>
        <end position="388"/>
    </location>
</feature>
<evidence type="ECO:0000313" key="6">
    <source>
        <dbReference type="Proteomes" id="UP001058461"/>
    </source>
</evidence>
<dbReference type="Proteomes" id="UP001058461">
    <property type="component" value="Chromosome"/>
</dbReference>
<accession>A0ABY5HK41</accession>
<dbReference type="InterPro" id="IPR011335">
    <property type="entry name" value="Restrct_endonuc-II-like"/>
</dbReference>
<dbReference type="InterPro" id="IPR049468">
    <property type="entry name" value="Restrct_endonuc-II-like_dom"/>
</dbReference>
<reference evidence="5" key="1">
    <citation type="submission" date="2021-04" db="EMBL/GenBank/DDBJ databases">
        <title>Oceanospirillales bacteria with DddD are important DMSP degraders in coastal seawater.</title>
        <authorList>
            <person name="Liu J."/>
        </authorList>
    </citation>
    <scope>NUCLEOTIDE SEQUENCE</scope>
    <source>
        <strain evidence="5">D13-1</strain>
    </source>
</reference>
<dbReference type="SUPFAM" id="SSF52540">
    <property type="entry name" value="P-loop containing nucleoside triphosphate hydrolases"/>
    <property type="match status" value="1"/>
</dbReference>
<dbReference type="Pfam" id="PF13195">
    <property type="entry name" value="DUF4011"/>
    <property type="match status" value="1"/>
</dbReference>
<dbReference type="PANTHER" id="PTHR10887">
    <property type="entry name" value="DNA2/NAM7 HELICASE FAMILY"/>
    <property type="match status" value="1"/>
</dbReference>
<evidence type="ECO:0000313" key="5">
    <source>
        <dbReference type="EMBL" id="UTW11958.1"/>
    </source>
</evidence>
<dbReference type="InterPro" id="IPR047187">
    <property type="entry name" value="SF1_C_Upf1"/>
</dbReference>
<feature type="domain" description="DUF3320" evidence="1">
    <location>
        <begin position="1402"/>
        <end position="1448"/>
    </location>
</feature>
<dbReference type="RefSeq" id="WP_255854008.1">
    <property type="nucleotide sequence ID" value="NZ_CP073347.1"/>
</dbReference>
<feature type="domain" description="Restriction endonuclease type II-like" evidence="4">
    <location>
        <begin position="1244"/>
        <end position="1341"/>
    </location>
</feature>
<feature type="domain" description="DNA2/NAM7 helicase helicase" evidence="2">
    <location>
        <begin position="892"/>
        <end position="978"/>
    </location>
</feature>
<proteinExistence type="predicted"/>
<evidence type="ECO:0000259" key="3">
    <source>
        <dbReference type="Pfam" id="PF13087"/>
    </source>
</evidence>
<feature type="domain" description="DNA2/NAM7 helicase-like C-terminal" evidence="3">
    <location>
        <begin position="1005"/>
        <end position="1199"/>
    </location>
</feature>